<dbReference type="Gramene" id="AET6Gv20248500.1">
    <property type="protein sequence ID" value="AET6Gv20248500.1"/>
    <property type="gene ID" value="AET6Gv20248500"/>
</dbReference>
<name>A0A453N6S7_AEGTS</name>
<organism evidence="1 2">
    <name type="scientific">Aegilops tauschii subsp. strangulata</name>
    <name type="common">Goatgrass</name>
    <dbReference type="NCBI Taxonomy" id="200361"/>
    <lineage>
        <taxon>Eukaryota</taxon>
        <taxon>Viridiplantae</taxon>
        <taxon>Streptophyta</taxon>
        <taxon>Embryophyta</taxon>
        <taxon>Tracheophyta</taxon>
        <taxon>Spermatophyta</taxon>
        <taxon>Magnoliopsida</taxon>
        <taxon>Liliopsida</taxon>
        <taxon>Poales</taxon>
        <taxon>Poaceae</taxon>
        <taxon>BOP clade</taxon>
        <taxon>Pooideae</taxon>
        <taxon>Triticodae</taxon>
        <taxon>Triticeae</taxon>
        <taxon>Triticinae</taxon>
        <taxon>Aegilops</taxon>
    </lineage>
</organism>
<proteinExistence type="predicted"/>
<keyword evidence="2" id="KW-1185">Reference proteome</keyword>
<accession>A0A453N6S7</accession>
<dbReference type="AlphaFoldDB" id="A0A453N6S7"/>
<reference evidence="1" key="5">
    <citation type="journal article" date="2021" name="G3 (Bethesda)">
        <title>Aegilops tauschii genome assembly Aet v5.0 features greater sequence contiguity and improved annotation.</title>
        <authorList>
            <person name="Wang L."/>
            <person name="Zhu T."/>
            <person name="Rodriguez J.C."/>
            <person name="Deal K.R."/>
            <person name="Dubcovsky J."/>
            <person name="McGuire P.E."/>
            <person name="Lux T."/>
            <person name="Spannagl M."/>
            <person name="Mayer K.F.X."/>
            <person name="Baldrich P."/>
            <person name="Meyers B.C."/>
            <person name="Huo N."/>
            <person name="Gu Y.Q."/>
            <person name="Zhou H."/>
            <person name="Devos K.M."/>
            <person name="Bennetzen J.L."/>
            <person name="Unver T."/>
            <person name="Budak H."/>
            <person name="Gulick P.J."/>
            <person name="Galiba G."/>
            <person name="Kalapos B."/>
            <person name="Nelson D.R."/>
            <person name="Li P."/>
            <person name="You F.M."/>
            <person name="Luo M.C."/>
            <person name="Dvorak J."/>
        </authorList>
    </citation>
    <scope>NUCLEOTIDE SEQUENCE [LARGE SCALE GENOMIC DNA]</scope>
    <source>
        <strain evidence="1">cv. AL8/78</strain>
    </source>
</reference>
<evidence type="ECO:0000313" key="2">
    <source>
        <dbReference type="Proteomes" id="UP000015105"/>
    </source>
</evidence>
<reference evidence="1" key="3">
    <citation type="journal article" date="2017" name="Nature">
        <title>Genome sequence of the progenitor of the wheat D genome Aegilops tauschii.</title>
        <authorList>
            <person name="Luo M.C."/>
            <person name="Gu Y.Q."/>
            <person name="Puiu D."/>
            <person name="Wang H."/>
            <person name="Twardziok S.O."/>
            <person name="Deal K.R."/>
            <person name="Huo N."/>
            <person name="Zhu T."/>
            <person name="Wang L."/>
            <person name="Wang Y."/>
            <person name="McGuire P.E."/>
            <person name="Liu S."/>
            <person name="Long H."/>
            <person name="Ramasamy R.K."/>
            <person name="Rodriguez J.C."/>
            <person name="Van S.L."/>
            <person name="Yuan L."/>
            <person name="Wang Z."/>
            <person name="Xia Z."/>
            <person name="Xiao L."/>
            <person name="Anderson O.D."/>
            <person name="Ouyang S."/>
            <person name="Liang Y."/>
            <person name="Zimin A.V."/>
            <person name="Pertea G."/>
            <person name="Qi P."/>
            <person name="Bennetzen J.L."/>
            <person name="Dai X."/>
            <person name="Dawson M.W."/>
            <person name="Muller H.G."/>
            <person name="Kugler K."/>
            <person name="Rivarola-Duarte L."/>
            <person name="Spannagl M."/>
            <person name="Mayer K.F.X."/>
            <person name="Lu F.H."/>
            <person name="Bevan M.W."/>
            <person name="Leroy P."/>
            <person name="Li P."/>
            <person name="You F.M."/>
            <person name="Sun Q."/>
            <person name="Liu Z."/>
            <person name="Lyons E."/>
            <person name="Wicker T."/>
            <person name="Salzberg S.L."/>
            <person name="Devos K.M."/>
            <person name="Dvorak J."/>
        </authorList>
    </citation>
    <scope>NUCLEOTIDE SEQUENCE [LARGE SCALE GENOMIC DNA]</scope>
    <source>
        <strain evidence="1">cv. AL8/78</strain>
    </source>
</reference>
<dbReference type="EnsemblPlants" id="AET6Gv20248500.1">
    <property type="protein sequence ID" value="AET6Gv20248500.1"/>
    <property type="gene ID" value="AET6Gv20248500"/>
</dbReference>
<sequence>TLHTLAFPTLHTRRLLLLTGSSPSLFLTNSLLLTSPLSLSYQAHRPGKGATHVHAYYRPPIFPRSDEHRGDSPMSKVQI</sequence>
<reference evidence="2" key="2">
    <citation type="journal article" date="2017" name="Nat. Plants">
        <title>The Aegilops tauschii genome reveals multiple impacts of transposons.</title>
        <authorList>
            <person name="Zhao G."/>
            <person name="Zou C."/>
            <person name="Li K."/>
            <person name="Wang K."/>
            <person name="Li T."/>
            <person name="Gao L."/>
            <person name="Zhang X."/>
            <person name="Wang H."/>
            <person name="Yang Z."/>
            <person name="Liu X."/>
            <person name="Jiang W."/>
            <person name="Mao L."/>
            <person name="Kong X."/>
            <person name="Jiao Y."/>
            <person name="Jia J."/>
        </authorList>
    </citation>
    <scope>NUCLEOTIDE SEQUENCE [LARGE SCALE GENOMIC DNA]</scope>
    <source>
        <strain evidence="2">cv. AL8/78</strain>
    </source>
</reference>
<evidence type="ECO:0000313" key="1">
    <source>
        <dbReference type="EnsemblPlants" id="AET6Gv20248500.1"/>
    </source>
</evidence>
<reference evidence="1" key="4">
    <citation type="submission" date="2019-03" db="UniProtKB">
        <authorList>
            <consortium name="EnsemblPlants"/>
        </authorList>
    </citation>
    <scope>IDENTIFICATION</scope>
</reference>
<dbReference type="Proteomes" id="UP000015105">
    <property type="component" value="Chromosome 6D"/>
</dbReference>
<protein>
    <submittedName>
        <fullName evidence="1">Uncharacterized protein</fullName>
    </submittedName>
</protein>
<reference evidence="2" key="1">
    <citation type="journal article" date="2014" name="Science">
        <title>Ancient hybridizations among the ancestral genomes of bread wheat.</title>
        <authorList>
            <consortium name="International Wheat Genome Sequencing Consortium,"/>
            <person name="Marcussen T."/>
            <person name="Sandve S.R."/>
            <person name="Heier L."/>
            <person name="Spannagl M."/>
            <person name="Pfeifer M."/>
            <person name="Jakobsen K.S."/>
            <person name="Wulff B.B."/>
            <person name="Steuernagel B."/>
            <person name="Mayer K.F."/>
            <person name="Olsen O.A."/>
        </authorList>
    </citation>
    <scope>NUCLEOTIDE SEQUENCE [LARGE SCALE GENOMIC DNA]</scope>
    <source>
        <strain evidence="2">cv. AL8/78</strain>
    </source>
</reference>